<feature type="domain" description="C2H2-type" evidence="11">
    <location>
        <begin position="154"/>
        <end position="176"/>
    </location>
</feature>
<evidence type="ECO:0000256" key="2">
    <source>
        <dbReference type="ARBA" id="ARBA00022723"/>
    </source>
</evidence>
<dbReference type="OrthoDB" id="6077919at2759"/>
<evidence type="ECO:0000313" key="13">
    <source>
        <dbReference type="EMBL" id="CAG9765298.1"/>
    </source>
</evidence>
<dbReference type="PROSITE" id="PS50157">
    <property type="entry name" value="ZINC_FINGER_C2H2_2"/>
    <property type="match status" value="8"/>
</dbReference>
<proteinExistence type="predicted"/>
<evidence type="ECO:0000313" key="14">
    <source>
        <dbReference type="Proteomes" id="UP001152799"/>
    </source>
</evidence>
<keyword evidence="2 10" id="KW-0479">Metal-binding</keyword>
<dbReference type="SMART" id="SM00355">
    <property type="entry name" value="ZnF_C2H2"/>
    <property type="match status" value="10"/>
</dbReference>
<dbReference type="Pfam" id="PF07776">
    <property type="entry name" value="zf-AD"/>
    <property type="match status" value="1"/>
</dbReference>
<keyword evidence="8" id="KW-0539">Nucleus</keyword>
<feature type="domain" description="C2H2-type" evidence="11">
    <location>
        <begin position="126"/>
        <end position="153"/>
    </location>
</feature>
<dbReference type="Gene3D" id="3.30.160.60">
    <property type="entry name" value="Classic Zinc Finger"/>
    <property type="match status" value="6"/>
</dbReference>
<sequence>MEQCRLCLTSTNQRICVTDNLELIEKIKEVATIEITVEDRHTKFVCLQCIRKIENWHAFKVLCLNSKTFLESISNIEENRIDAISLSSNNEKTDQLTDTDDQDSIEIKEVQLQAIIEKSEEKSQLYTCDFCNREFDYFLDYLDHQETHDGQTTWSCTKCKETFTNRIDLHYHEKNHKFPCQICGTLVLPQSMKLHLNMHTDRFKCKLCDMKFTCASLLRTHIDIRHKNLKNYFCETCGKNFGTKTSLTLHAKTHSDKKEYKCDECSYAGKTSIGLRIHISKHEKGTYICEYCSSVFKSNRNLKDHLRRVHQDRKYACDICSMRFGLRYLVEQHKRTHTGIQPYSCGKCDKSFARSDGLKEHQQIHGRRETFKCEPCAKEFKTKRGLRRHNCTLGE</sequence>
<dbReference type="PANTHER" id="PTHR47772:SF13">
    <property type="entry name" value="GASTRULA ZINC FINGER PROTEIN XLCGF49.1-LIKE-RELATED"/>
    <property type="match status" value="1"/>
</dbReference>
<evidence type="ECO:0000256" key="5">
    <source>
        <dbReference type="ARBA" id="ARBA00022833"/>
    </source>
</evidence>
<comment type="subcellular location">
    <subcellularLocation>
        <location evidence="1">Nucleus</location>
    </subcellularLocation>
</comment>
<dbReference type="InterPro" id="IPR012934">
    <property type="entry name" value="Znf_AD"/>
</dbReference>
<dbReference type="PROSITE" id="PS51915">
    <property type="entry name" value="ZAD"/>
    <property type="match status" value="1"/>
</dbReference>
<feature type="binding site" evidence="10">
    <location>
        <position position="46"/>
    </location>
    <ligand>
        <name>Zn(2+)</name>
        <dbReference type="ChEBI" id="CHEBI:29105"/>
    </ligand>
</feature>
<dbReference type="GO" id="GO:0005634">
    <property type="term" value="C:nucleus"/>
    <property type="evidence" value="ECO:0007669"/>
    <property type="project" value="UniProtKB-SubCell"/>
</dbReference>
<dbReference type="InterPro" id="IPR036236">
    <property type="entry name" value="Znf_C2H2_sf"/>
</dbReference>
<feature type="binding site" evidence="10">
    <location>
        <position position="49"/>
    </location>
    <ligand>
        <name>Zn(2+)</name>
        <dbReference type="ChEBI" id="CHEBI:29105"/>
    </ligand>
</feature>
<dbReference type="InterPro" id="IPR050636">
    <property type="entry name" value="C2H2-ZF_domain-containing"/>
</dbReference>
<dbReference type="SMART" id="SM00868">
    <property type="entry name" value="zf-AD"/>
    <property type="match status" value="2"/>
</dbReference>
<dbReference type="SUPFAM" id="SSF57716">
    <property type="entry name" value="Glucocorticoid receptor-like (DNA-binding domain)"/>
    <property type="match status" value="1"/>
</dbReference>
<feature type="domain" description="C2H2-type" evidence="11">
    <location>
        <begin position="232"/>
        <end position="259"/>
    </location>
</feature>
<feature type="domain" description="C2H2-type" evidence="11">
    <location>
        <begin position="343"/>
        <end position="370"/>
    </location>
</feature>
<evidence type="ECO:0000256" key="3">
    <source>
        <dbReference type="ARBA" id="ARBA00022737"/>
    </source>
</evidence>
<dbReference type="Pfam" id="PF13894">
    <property type="entry name" value="zf-C2H2_4"/>
    <property type="match status" value="1"/>
</dbReference>
<dbReference type="GO" id="GO:0006355">
    <property type="term" value="P:regulation of DNA-templated transcription"/>
    <property type="evidence" value="ECO:0007669"/>
    <property type="project" value="UniProtKB-ARBA"/>
</dbReference>
<evidence type="ECO:0000256" key="1">
    <source>
        <dbReference type="ARBA" id="ARBA00004123"/>
    </source>
</evidence>
<dbReference type="SUPFAM" id="SSF57667">
    <property type="entry name" value="beta-beta-alpha zinc fingers"/>
    <property type="match status" value="5"/>
</dbReference>
<feature type="binding site" evidence="10">
    <location>
        <position position="7"/>
    </location>
    <ligand>
        <name>Zn(2+)</name>
        <dbReference type="ChEBI" id="CHEBI:29105"/>
    </ligand>
</feature>
<keyword evidence="4 9" id="KW-0863">Zinc-finger</keyword>
<dbReference type="Proteomes" id="UP001152799">
    <property type="component" value="Chromosome 2"/>
</dbReference>
<feature type="domain" description="C2H2-type" evidence="11">
    <location>
        <begin position="287"/>
        <end position="315"/>
    </location>
</feature>
<feature type="domain" description="C2H2-type" evidence="11">
    <location>
        <begin position="371"/>
        <end position="389"/>
    </location>
</feature>
<evidence type="ECO:0000256" key="7">
    <source>
        <dbReference type="ARBA" id="ARBA00023163"/>
    </source>
</evidence>
<dbReference type="AlphaFoldDB" id="A0A9N9MM21"/>
<keyword evidence="6" id="KW-0805">Transcription regulation</keyword>
<keyword evidence="5 10" id="KW-0862">Zinc</keyword>
<evidence type="ECO:0000256" key="10">
    <source>
        <dbReference type="PROSITE-ProRule" id="PRU01263"/>
    </source>
</evidence>
<feature type="domain" description="C2H2-type" evidence="11">
    <location>
        <begin position="315"/>
        <end position="342"/>
    </location>
</feature>
<dbReference type="GO" id="GO:0008270">
    <property type="term" value="F:zinc ion binding"/>
    <property type="evidence" value="ECO:0007669"/>
    <property type="project" value="UniProtKB-UniRule"/>
</dbReference>
<evidence type="ECO:0000256" key="4">
    <source>
        <dbReference type="ARBA" id="ARBA00022771"/>
    </source>
</evidence>
<evidence type="ECO:0000256" key="6">
    <source>
        <dbReference type="ARBA" id="ARBA00023015"/>
    </source>
</evidence>
<evidence type="ECO:0000256" key="8">
    <source>
        <dbReference type="ARBA" id="ARBA00023242"/>
    </source>
</evidence>
<accession>A0A9N9MM21</accession>
<protein>
    <submittedName>
        <fullName evidence="13">Uncharacterized protein</fullName>
    </submittedName>
</protein>
<dbReference type="Gene3D" id="3.40.1800.20">
    <property type="match status" value="1"/>
</dbReference>
<dbReference type="PROSITE" id="PS00028">
    <property type="entry name" value="ZINC_FINGER_C2H2_1"/>
    <property type="match status" value="7"/>
</dbReference>
<name>A0A9N9MM21_9CUCU</name>
<evidence type="ECO:0000259" key="12">
    <source>
        <dbReference type="PROSITE" id="PS51915"/>
    </source>
</evidence>
<feature type="domain" description="C2H2-type" evidence="11">
    <location>
        <begin position="203"/>
        <end position="231"/>
    </location>
</feature>
<keyword evidence="14" id="KW-1185">Reference proteome</keyword>
<dbReference type="Pfam" id="PF00096">
    <property type="entry name" value="zf-C2H2"/>
    <property type="match status" value="2"/>
</dbReference>
<feature type="domain" description="ZAD" evidence="12">
    <location>
        <begin position="2"/>
        <end position="73"/>
    </location>
</feature>
<dbReference type="PANTHER" id="PTHR47772">
    <property type="entry name" value="ZINC FINGER PROTEIN 200"/>
    <property type="match status" value="1"/>
</dbReference>
<evidence type="ECO:0000256" key="9">
    <source>
        <dbReference type="PROSITE-ProRule" id="PRU00042"/>
    </source>
</evidence>
<reference evidence="13" key="1">
    <citation type="submission" date="2022-01" db="EMBL/GenBank/DDBJ databases">
        <authorList>
            <person name="King R."/>
        </authorList>
    </citation>
    <scope>NUCLEOTIDE SEQUENCE</scope>
</reference>
<dbReference type="FunFam" id="3.30.160.60:FF:002343">
    <property type="entry name" value="Zinc finger protein 33A"/>
    <property type="match status" value="1"/>
</dbReference>
<keyword evidence="3" id="KW-0677">Repeat</keyword>
<organism evidence="13 14">
    <name type="scientific">Ceutorhynchus assimilis</name>
    <name type="common">cabbage seed weevil</name>
    <dbReference type="NCBI Taxonomy" id="467358"/>
    <lineage>
        <taxon>Eukaryota</taxon>
        <taxon>Metazoa</taxon>
        <taxon>Ecdysozoa</taxon>
        <taxon>Arthropoda</taxon>
        <taxon>Hexapoda</taxon>
        <taxon>Insecta</taxon>
        <taxon>Pterygota</taxon>
        <taxon>Neoptera</taxon>
        <taxon>Endopterygota</taxon>
        <taxon>Coleoptera</taxon>
        <taxon>Polyphaga</taxon>
        <taxon>Cucujiformia</taxon>
        <taxon>Curculionidae</taxon>
        <taxon>Ceutorhynchinae</taxon>
        <taxon>Ceutorhynchus</taxon>
    </lineage>
</organism>
<dbReference type="InterPro" id="IPR013087">
    <property type="entry name" value="Znf_C2H2_type"/>
</dbReference>
<gene>
    <name evidence="13" type="ORF">CEUTPL_LOCUS5908</name>
</gene>
<evidence type="ECO:0000259" key="11">
    <source>
        <dbReference type="PROSITE" id="PS50157"/>
    </source>
</evidence>
<dbReference type="EMBL" id="OU892278">
    <property type="protein sequence ID" value="CAG9765298.1"/>
    <property type="molecule type" value="Genomic_DNA"/>
</dbReference>
<feature type="binding site" evidence="10">
    <location>
        <position position="4"/>
    </location>
    <ligand>
        <name>Zn(2+)</name>
        <dbReference type="ChEBI" id="CHEBI:29105"/>
    </ligand>
</feature>
<keyword evidence="7" id="KW-0804">Transcription</keyword>